<evidence type="ECO:0000313" key="9">
    <source>
        <dbReference type="Proteomes" id="UP000745577"/>
    </source>
</evidence>
<dbReference type="Pfam" id="PF05175">
    <property type="entry name" value="MTS"/>
    <property type="match status" value="1"/>
</dbReference>
<organism evidence="8 9">
    <name type="scientific">Candidatus Dojkabacteria bacterium</name>
    <dbReference type="NCBI Taxonomy" id="2099670"/>
    <lineage>
        <taxon>Bacteria</taxon>
        <taxon>Candidatus Dojkabacteria</taxon>
    </lineage>
</organism>
<dbReference type="InterPro" id="IPR007848">
    <property type="entry name" value="Small_mtfrase_dom"/>
</dbReference>
<reference evidence="8" key="2">
    <citation type="journal article" date="2021" name="Microbiome">
        <title>Successional dynamics and alternative stable states in a saline activated sludge microbial community over 9 years.</title>
        <authorList>
            <person name="Wang Y."/>
            <person name="Ye J."/>
            <person name="Ju F."/>
            <person name="Liu L."/>
            <person name="Boyd J.A."/>
            <person name="Deng Y."/>
            <person name="Parks D.H."/>
            <person name="Jiang X."/>
            <person name="Yin X."/>
            <person name="Woodcroft B.J."/>
            <person name="Tyson G.W."/>
            <person name="Hugenholtz P."/>
            <person name="Polz M.F."/>
            <person name="Zhang T."/>
        </authorList>
    </citation>
    <scope>NUCLEOTIDE SEQUENCE</scope>
    <source>
        <strain evidence="8">HKST-UBA15</strain>
    </source>
</reference>
<comment type="catalytic activity">
    <reaction evidence="5">
        <text>L-glutaminyl-[peptide chain release factor] + S-adenosyl-L-methionine = N(5)-methyl-L-glutaminyl-[peptide chain release factor] + S-adenosyl-L-homocysteine + H(+)</text>
        <dbReference type="Rhea" id="RHEA:42896"/>
        <dbReference type="Rhea" id="RHEA-COMP:10271"/>
        <dbReference type="Rhea" id="RHEA-COMP:10272"/>
        <dbReference type="ChEBI" id="CHEBI:15378"/>
        <dbReference type="ChEBI" id="CHEBI:30011"/>
        <dbReference type="ChEBI" id="CHEBI:57856"/>
        <dbReference type="ChEBI" id="CHEBI:59789"/>
        <dbReference type="ChEBI" id="CHEBI:61891"/>
        <dbReference type="EC" id="2.1.1.297"/>
    </reaction>
</comment>
<dbReference type="InterPro" id="IPR019874">
    <property type="entry name" value="RF_methyltr_PrmC"/>
</dbReference>
<keyword evidence="3 8" id="KW-0808">Transferase</keyword>
<dbReference type="NCBIfam" id="TIGR03534">
    <property type="entry name" value="RF_mod_PrmC"/>
    <property type="match status" value="1"/>
</dbReference>
<dbReference type="InterPro" id="IPR004556">
    <property type="entry name" value="HemK-like"/>
</dbReference>
<evidence type="ECO:0000256" key="5">
    <source>
        <dbReference type="ARBA" id="ARBA00048391"/>
    </source>
</evidence>
<feature type="domain" description="Release factor glutamine methyltransferase N-terminal" evidence="7">
    <location>
        <begin position="19"/>
        <end position="83"/>
    </location>
</feature>
<dbReference type="GO" id="GO:0102559">
    <property type="term" value="F:peptide chain release factor N(5)-glutamine methyltransferase activity"/>
    <property type="evidence" value="ECO:0007669"/>
    <property type="project" value="UniProtKB-EC"/>
</dbReference>
<dbReference type="PANTHER" id="PTHR18895">
    <property type="entry name" value="HEMK METHYLTRANSFERASE"/>
    <property type="match status" value="1"/>
</dbReference>
<feature type="domain" description="Methyltransferase small" evidence="6">
    <location>
        <begin position="123"/>
        <end position="206"/>
    </location>
</feature>
<dbReference type="InterPro" id="IPR040758">
    <property type="entry name" value="PrmC_N"/>
</dbReference>
<dbReference type="InterPro" id="IPR029063">
    <property type="entry name" value="SAM-dependent_MTases_sf"/>
</dbReference>
<gene>
    <name evidence="8" type="primary">prmC</name>
    <name evidence="8" type="ORF">KC675_00055</name>
</gene>
<dbReference type="SUPFAM" id="SSF53335">
    <property type="entry name" value="S-adenosyl-L-methionine-dependent methyltransferases"/>
    <property type="match status" value="1"/>
</dbReference>
<evidence type="ECO:0000256" key="1">
    <source>
        <dbReference type="ARBA" id="ARBA00012771"/>
    </source>
</evidence>
<dbReference type="Gene3D" id="3.40.50.150">
    <property type="entry name" value="Vaccinia Virus protein VP39"/>
    <property type="match status" value="1"/>
</dbReference>
<comment type="caution">
    <text evidence="8">The sequence shown here is derived from an EMBL/GenBank/DDBJ whole genome shotgun (WGS) entry which is preliminary data.</text>
</comment>
<dbReference type="InterPro" id="IPR002052">
    <property type="entry name" value="DNA_methylase_N6_adenine_CS"/>
</dbReference>
<evidence type="ECO:0000313" key="8">
    <source>
        <dbReference type="EMBL" id="MCA9379555.1"/>
    </source>
</evidence>
<evidence type="ECO:0000259" key="6">
    <source>
        <dbReference type="Pfam" id="PF05175"/>
    </source>
</evidence>
<dbReference type="PANTHER" id="PTHR18895:SF74">
    <property type="entry name" value="MTRF1L RELEASE FACTOR GLUTAMINE METHYLTRANSFERASE"/>
    <property type="match status" value="1"/>
</dbReference>
<dbReference type="Proteomes" id="UP000745577">
    <property type="component" value="Unassembled WGS sequence"/>
</dbReference>
<evidence type="ECO:0000259" key="7">
    <source>
        <dbReference type="Pfam" id="PF17827"/>
    </source>
</evidence>
<dbReference type="AlphaFoldDB" id="A0A955I5S7"/>
<sequence>MRRVNEKSIVTIRDALGLISTSLSKHYLEPYTYALSLLSSDLQTSKNDLILNLDNTLTKSQVKTITTLIDKLNRDYPISYIMGNIDFYKENYSINESVLIPRPETELLVEMCINKINTRKENVPTKILEIGTGSGCISISIMNNVQNNNVQIIATDISVDALKLASENVQRNLQKHRQKQISFVRQDALTEYPSETFDFIVSNPPYIPFDEYKKLEKSLFYEPQIALTDSSDGLHFYKRLAHLVQNNLNTGGMALFELHSTNVNNIIKVFKDEIGESVVYDLRKDTFGRERFLQIIT</sequence>
<dbReference type="GO" id="GO:0032259">
    <property type="term" value="P:methylation"/>
    <property type="evidence" value="ECO:0007669"/>
    <property type="project" value="UniProtKB-KW"/>
</dbReference>
<evidence type="ECO:0000256" key="2">
    <source>
        <dbReference type="ARBA" id="ARBA00022603"/>
    </source>
</evidence>
<accession>A0A955I5S7</accession>
<dbReference type="EC" id="2.1.1.297" evidence="1"/>
<dbReference type="EMBL" id="JAGQLL010000002">
    <property type="protein sequence ID" value="MCA9379555.1"/>
    <property type="molecule type" value="Genomic_DNA"/>
</dbReference>
<dbReference type="CDD" id="cd02440">
    <property type="entry name" value="AdoMet_MTases"/>
    <property type="match status" value="1"/>
</dbReference>
<dbReference type="Gene3D" id="1.10.8.10">
    <property type="entry name" value="DNA helicase RuvA subunit, C-terminal domain"/>
    <property type="match status" value="1"/>
</dbReference>
<keyword evidence="4" id="KW-0949">S-adenosyl-L-methionine</keyword>
<evidence type="ECO:0000256" key="3">
    <source>
        <dbReference type="ARBA" id="ARBA00022679"/>
    </source>
</evidence>
<dbReference type="GO" id="GO:0003676">
    <property type="term" value="F:nucleic acid binding"/>
    <property type="evidence" value="ECO:0007669"/>
    <property type="project" value="InterPro"/>
</dbReference>
<keyword evidence="2 8" id="KW-0489">Methyltransferase</keyword>
<protein>
    <recommendedName>
        <fullName evidence="1">peptide chain release factor N(5)-glutamine methyltransferase</fullName>
        <ecNumber evidence="1">2.1.1.297</ecNumber>
    </recommendedName>
</protein>
<dbReference type="InterPro" id="IPR050320">
    <property type="entry name" value="N5-glutamine_MTase"/>
</dbReference>
<dbReference type="PROSITE" id="PS00092">
    <property type="entry name" value="N6_MTASE"/>
    <property type="match status" value="1"/>
</dbReference>
<name>A0A955I5S7_9BACT</name>
<dbReference type="NCBIfam" id="TIGR00536">
    <property type="entry name" value="hemK_fam"/>
    <property type="match status" value="1"/>
</dbReference>
<evidence type="ECO:0000256" key="4">
    <source>
        <dbReference type="ARBA" id="ARBA00022691"/>
    </source>
</evidence>
<dbReference type="Pfam" id="PF17827">
    <property type="entry name" value="PrmC_N"/>
    <property type="match status" value="1"/>
</dbReference>
<proteinExistence type="predicted"/>
<reference evidence="8" key="1">
    <citation type="submission" date="2020-04" db="EMBL/GenBank/DDBJ databases">
        <authorList>
            <person name="Zhang T."/>
        </authorList>
    </citation>
    <scope>NUCLEOTIDE SEQUENCE</scope>
    <source>
        <strain evidence="8">HKST-UBA15</strain>
    </source>
</reference>